<organism evidence="2 3">
    <name type="scientific">Zootermopsis nevadensis</name>
    <name type="common">Dampwood termite</name>
    <dbReference type="NCBI Taxonomy" id="136037"/>
    <lineage>
        <taxon>Eukaryota</taxon>
        <taxon>Metazoa</taxon>
        <taxon>Ecdysozoa</taxon>
        <taxon>Arthropoda</taxon>
        <taxon>Hexapoda</taxon>
        <taxon>Insecta</taxon>
        <taxon>Pterygota</taxon>
        <taxon>Neoptera</taxon>
        <taxon>Polyneoptera</taxon>
        <taxon>Dictyoptera</taxon>
        <taxon>Blattodea</taxon>
        <taxon>Blattoidea</taxon>
        <taxon>Termitoidae</taxon>
        <taxon>Termopsidae</taxon>
        <taxon>Zootermopsis</taxon>
    </lineage>
</organism>
<feature type="region of interest" description="Disordered" evidence="1">
    <location>
        <begin position="304"/>
        <end position="348"/>
    </location>
</feature>
<feature type="region of interest" description="Disordered" evidence="1">
    <location>
        <begin position="168"/>
        <end position="203"/>
    </location>
</feature>
<feature type="compositionally biased region" description="Basic and acidic residues" evidence="1">
    <location>
        <begin position="172"/>
        <end position="182"/>
    </location>
</feature>
<reference evidence="2 3" key="1">
    <citation type="journal article" date="2014" name="Nat. Commun.">
        <title>Molecular traces of alternative social organization in a termite genome.</title>
        <authorList>
            <person name="Terrapon N."/>
            <person name="Li C."/>
            <person name="Robertson H.M."/>
            <person name="Ji L."/>
            <person name="Meng X."/>
            <person name="Booth W."/>
            <person name="Chen Z."/>
            <person name="Childers C.P."/>
            <person name="Glastad K.M."/>
            <person name="Gokhale K."/>
            <person name="Gowin J."/>
            <person name="Gronenberg W."/>
            <person name="Hermansen R.A."/>
            <person name="Hu H."/>
            <person name="Hunt B.G."/>
            <person name="Huylmans A.K."/>
            <person name="Khalil S.M."/>
            <person name="Mitchell R.D."/>
            <person name="Munoz-Torres M.C."/>
            <person name="Mustard J.A."/>
            <person name="Pan H."/>
            <person name="Reese J.T."/>
            <person name="Scharf M.E."/>
            <person name="Sun F."/>
            <person name="Vogel H."/>
            <person name="Xiao J."/>
            <person name="Yang W."/>
            <person name="Yang Z."/>
            <person name="Yang Z."/>
            <person name="Zhou J."/>
            <person name="Zhu J."/>
            <person name="Brent C.S."/>
            <person name="Elsik C.G."/>
            <person name="Goodisman M.A."/>
            <person name="Liberles D.A."/>
            <person name="Roe R.M."/>
            <person name="Vargo E.L."/>
            <person name="Vilcinskas A."/>
            <person name="Wang J."/>
            <person name="Bornberg-Bauer E."/>
            <person name="Korb J."/>
            <person name="Zhang G."/>
            <person name="Liebig J."/>
        </authorList>
    </citation>
    <scope>NUCLEOTIDE SEQUENCE [LARGE SCALE GENOMIC DNA]</scope>
    <source>
        <tissue evidence="2">Whole organism</tissue>
    </source>
</reference>
<sequence length="834" mass="91410">MAFRHRGPRSRAGSSGSSSRSASASPSTVPALNFTLYGAPAPRSAYRTSSGAANAKPRRRSTRPTAGPPASPLSTCCTDDFRLDLSSLAADEFGSVVISRPNGSELCCIDDEAVTNEWGNQFSNAGICAHAELTDDNGGSNANDVNQNLLSKESDNIQYTEKAEQWFGDIDSEGKPIEDRDLSVNTGSSSTGSEFSDTDKTSSDFISSSQAFSDERASSVRSCLSGSSSYVTLSEYSADSCSSKCLYNSRESRFSNISISSDSQSSNRDLRSGIKNNDHVAADTLATSPRKKITADAVEQLTRRLPNENISLKPQNTKRKKSLAQPSSGVISNRSRITESPVTVPPRDKDNACLSEFISVSTESSTGGSDSSRISCALRKGHGLNTKATDPTTNESRETSENKKELIENQCITNDQSNDNEENKIIDVCRKVSGHSCLNKGHENLSNEYIVEEGTITDQVRLCCARSMKICNYVLNCSVSGESRDQAVPDPDTYNVITNVSRNESCIGEKSDQSAVAMEMLRNKTPAAEEEESLSSGLDSRTTSQTSVSRTNMKNNDDLHIRKFHNSECEFQQLSSPNNKEFVRNVYSVPTGPQVPKKLLQCDCESGGRTRFLLERLECGCLPNVSASDIPLSGGEFTEAILHARQLVRVLERALDRALSLNTDRTSTESSLEYVSTIKRKQRSSSLSPNILRRCKRIDSMCSPASTKSFLDMEDRVLGPDTGVNYRKGLNAEHTSDVKPPVPCDSVSTRRWNYGDEPYMLYVSPEQLQKQRALLKPVAERRLHGSVVQVFNMADILKNAITRRRKFMDPSEEFTCGTNRSVSEWSLEGSDMKL</sequence>
<name>A0A067QX60_ZOONE</name>
<keyword evidence="3" id="KW-1185">Reference proteome</keyword>
<gene>
    <name evidence="2" type="ORF">L798_11239</name>
</gene>
<dbReference type="InParanoid" id="A0A067QX60"/>
<feature type="region of interest" description="Disordered" evidence="1">
    <location>
        <begin position="525"/>
        <end position="555"/>
    </location>
</feature>
<feature type="region of interest" description="Disordered" evidence="1">
    <location>
        <begin position="1"/>
        <end position="28"/>
    </location>
</feature>
<proteinExistence type="predicted"/>
<evidence type="ECO:0000313" key="2">
    <source>
        <dbReference type="EMBL" id="KDR14933.1"/>
    </source>
</evidence>
<dbReference type="EMBL" id="KK852855">
    <property type="protein sequence ID" value="KDR14933.1"/>
    <property type="molecule type" value="Genomic_DNA"/>
</dbReference>
<evidence type="ECO:0000313" key="3">
    <source>
        <dbReference type="Proteomes" id="UP000027135"/>
    </source>
</evidence>
<accession>A0A067QX60</accession>
<dbReference type="OrthoDB" id="6736245at2759"/>
<feature type="compositionally biased region" description="Low complexity" evidence="1">
    <location>
        <begin position="534"/>
        <end position="551"/>
    </location>
</feature>
<feature type="compositionally biased region" description="Polar residues" evidence="1">
    <location>
        <begin position="183"/>
        <end position="195"/>
    </location>
</feature>
<feature type="region of interest" description="Disordered" evidence="1">
    <location>
        <begin position="382"/>
        <end position="404"/>
    </location>
</feature>
<feature type="compositionally biased region" description="Low complexity" evidence="1">
    <location>
        <begin position="10"/>
        <end position="27"/>
    </location>
</feature>
<protein>
    <submittedName>
        <fullName evidence="2">Uncharacterized protein</fullName>
    </submittedName>
</protein>
<dbReference type="AlphaFoldDB" id="A0A067QX60"/>
<feature type="compositionally biased region" description="Polar residues" evidence="1">
    <location>
        <begin position="324"/>
        <end position="341"/>
    </location>
</feature>
<feature type="region of interest" description="Disordered" evidence="1">
    <location>
        <begin position="41"/>
        <end position="74"/>
    </location>
</feature>
<feature type="compositionally biased region" description="Basic and acidic residues" evidence="1">
    <location>
        <begin position="395"/>
        <end position="404"/>
    </location>
</feature>
<dbReference type="Proteomes" id="UP000027135">
    <property type="component" value="Unassembled WGS sequence"/>
</dbReference>
<evidence type="ECO:0000256" key="1">
    <source>
        <dbReference type="SAM" id="MobiDB-lite"/>
    </source>
</evidence>